<evidence type="ECO:0000313" key="1">
    <source>
        <dbReference type="EMBL" id="MFC7069503.1"/>
    </source>
</evidence>
<organism evidence="1 2">
    <name type="scientific">Halobaculum lipolyticum</name>
    <dbReference type="NCBI Taxonomy" id="3032001"/>
    <lineage>
        <taxon>Archaea</taxon>
        <taxon>Methanobacteriati</taxon>
        <taxon>Methanobacteriota</taxon>
        <taxon>Stenosarchaea group</taxon>
        <taxon>Halobacteria</taxon>
        <taxon>Halobacteriales</taxon>
        <taxon>Haloferacaceae</taxon>
        <taxon>Halobaculum</taxon>
    </lineage>
</organism>
<dbReference type="GeneID" id="81125255"/>
<comment type="caution">
    <text evidence="1">The sequence shown here is derived from an EMBL/GenBank/DDBJ whole genome shotgun (WGS) entry which is preliminary data.</text>
</comment>
<dbReference type="EMBL" id="JBHTAH010000005">
    <property type="protein sequence ID" value="MFC7069503.1"/>
    <property type="molecule type" value="Genomic_DNA"/>
</dbReference>
<name>A0ABD5WG75_9EURY</name>
<sequence length="77" mass="8198">MGVQTLHRNENGTQRTYHVAPVEDATGETFAHTFEETADGIEYRGAGEPGDVDERDDAPASAVAALEAYTGESLDDA</sequence>
<evidence type="ECO:0000313" key="2">
    <source>
        <dbReference type="Proteomes" id="UP001596461"/>
    </source>
</evidence>
<accession>A0ABD5WG75</accession>
<dbReference type="AlphaFoldDB" id="A0ABD5WG75"/>
<proteinExistence type="predicted"/>
<keyword evidence="2" id="KW-1185">Reference proteome</keyword>
<dbReference type="Proteomes" id="UP001596461">
    <property type="component" value="Unassembled WGS sequence"/>
</dbReference>
<protein>
    <submittedName>
        <fullName evidence="1">Uncharacterized protein</fullName>
    </submittedName>
</protein>
<dbReference type="RefSeq" id="WP_284030422.1">
    <property type="nucleotide sequence ID" value="NZ_CP126154.1"/>
</dbReference>
<reference evidence="1 2" key="1">
    <citation type="journal article" date="2019" name="Int. J. Syst. Evol. Microbiol.">
        <title>The Global Catalogue of Microorganisms (GCM) 10K type strain sequencing project: providing services to taxonomists for standard genome sequencing and annotation.</title>
        <authorList>
            <consortium name="The Broad Institute Genomics Platform"/>
            <consortium name="The Broad Institute Genome Sequencing Center for Infectious Disease"/>
            <person name="Wu L."/>
            <person name="Ma J."/>
        </authorList>
    </citation>
    <scope>NUCLEOTIDE SEQUENCE [LARGE SCALE GENOMIC DNA]</scope>
    <source>
        <strain evidence="1 2">DT31</strain>
    </source>
</reference>
<gene>
    <name evidence="1" type="ORF">ACFQL9_07615</name>
</gene>